<feature type="binding site" evidence="7">
    <location>
        <begin position="102"/>
        <end position="107"/>
    </location>
    <ligand>
        <name>S-adenosyl-L-methionine</name>
        <dbReference type="ChEBI" id="CHEBI:59789"/>
    </ligand>
</feature>
<dbReference type="FunFam" id="3.40.50.150:FF:000115">
    <property type="entry name" value="Cyclopropane mycolic acid synthase 1"/>
    <property type="match status" value="1"/>
</dbReference>
<dbReference type="EMBL" id="CP038799">
    <property type="protein sequence ID" value="QIV84412.1"/>
    <property type="molecule type" value="Genomic_DNA"/>
</dbReference>
<dbReference type="CDD" id="cd02440">
    <property type="entry name" value="AdoMet_MTases"/>
    <property type="match status" value="1"/>
</dbReference>
<evidence type="ECO:0000256" key="2">
    <source>
        <dbReference type="ARBA" id="ARBA00022603"/>
    </source>
</evidence>
<organism evidence="8 9">
    <name type="scientific">Mycolicibacterium frederiksbergense</name>
    <dbReference type="NCBI Taxonomy" id="117567"/>
    <lineage>
        <taxon>Bacteria</taxon>
        <taxon>Bacillati</taxon>
        <taxon>Actinomycetota</taxon>
        <taxon>Actinomycetes</taxon>
        <taxon>Mycobacteriales</taxon>
        <taxon>Mycobacteriaceae</taxon>
        <taxon>Mycolicibacterium</taxon>
    </lineage>
</organism>
<keyword evidence="4" id="KW-0949">S-adenosyl-L-methionine</keyword>
<dbReference type="InterPro" id="IPR003333">
    <property type="entry name" value="CMAS"/>
</dbReference>
<dbReference type="GO" id="GO:0032259">
    <property type="term" value="P:methylation"/>
    <property type="evidence" value="ECO:0007669"/>
    <property type="project" value="UniProtKB-KW"/>
</dbReference>
<dbReference type="PANTHER" id="PTHR43667">
    <property type="entry name" value="CYCLOPROPANE-FATTY-ACYL-PHOSPHOLIPID SYNTHASE"/>
    <property type="match status" value="1"/>
</dbReference>
<keyword evidence="2 8" id="KW-0489">Methyltransferase</keyword>
<sequence length="296" mass="33663">MPASDNRVPETGLKPHFEDVQAHYDLSDDFFRLFLDPTQTYSCAYFERDDMTLEEAQYAKIDLSLGKLGLEPGMKLLDVGCGWGATLKRAIERYDVDVVGLTLSRNQQAHVQELFDGLDTERSREVLLEGWEQFSGSVDRIVSIGAFEHFGANRYDDFFKMAYAALPAGGSMLLHTIVKPSDVEFGDRGLPLTMTKLKFFKFVMDEIFPGGMLPFVSVVEEHAAKAGFQVQRVQSLRLHYARTLSIWADALEARRDEAIAIQSEEVYDRYMRYLTGCSELFRDGYTDVCQFTLHKV</sequence>
<feature type="binding site" evidence="7">
    <location>
        <begin position="41"/>
        <end position="42"/>
    </location>
    <ligand>
        <name>S-adenosyl-L-methionine</name>
        <dbReference type="ChEBI" id="CHEBI:59789"/>
    </ligand>
</feature>
<protein>
    <submittedName>
        <fullName evidence="8">Class I SAM-dependent methyltransferase</fullName>
    </submittedName>
</protein>
<dbReference type="InterPro" id="IPR029063">
    <property type="entry name" value="SAM-dependent_MTases_sf"/>
</dbReference>
<comment type="similarity">
    <text evidence="1">Belongs to the CFA/CMAS family.</text>
</comment>
<dbReference type="NCBIfam" id="NF040660">
    <property type="entry name" value="mycolic_MTase"/>
    <property type="match status" value="1"/>
</dbReference>
<evidence type="ECO:0000256" key="6">
    <source>
        <dbReference type="PIRSR" id="PIRSR003085-1"/>
    </source>
</evidence>
<evidence type="ECO:0000256" key="5">
    <source>
        <dbReference type="ARBA" id="ARBA00023098"/>
    </source>
</evidence>
<gene>
    <name evidence="8" type="ORF">EXE63_28660</name>
</gene>
<keyword evidence="3 8" id="KW-0808">Transferase</keyword>
<feature type="binding site" evidence="7">
    <location>
        <begin position="76"/>
        <end position="84"/>
    </location>
    <ligand>
        <name>S-adenosyl-L-methionine</name>
        <dbReference type="ChEBI" id="CHEBI:59789"/>
    </ligand>
</feature>
<feature type="binding site" evidence="7">
    <location>
        <begin position="131"/>
        <end position="132"/>
    </location>
    <ligand>
        <name>S-adenosyl-L-methionine</name>
        <dbReference type="ChEBI" id="CHEBI:59789"/>
    </ligand>
</feature>
<dbReference type="GO" id="GO:0008610">
    <property type="term" value="P:lipid biosynthetic process"/>
    <property type="evidence" value="ECO:0007669"/>
    <property type="project" value="InterPro"/>
</dbReference>
<evidence type="ECO:0000256" key="7">
    <source>
        <dbReference type="PIRSR" id="PIRSR003085-2"/>
    </source>
</evidence>
<dbReference type="KEGG" id="mfre:EXE63_28660"/>
<dbReference type="SUPFAM" id="SSF53335">
    <property type="entry name" value="S-adenosyl-L-methionine-dependent methyltransferases"/>
    <property type="match status" value="1"/>
</dbReference>
<dbReference type="Proteomes" id="UP000501849">
    <property type="component" value="Chromosome"/>
</dbReference>
<dbReference type="InterPro" id="IPR050723">
    <property type="entry name" value="CFA/CMAS"/>
</dbReference>
<evidence type="ECO:0000256" key="1">
    <source>
        <dbReference type="ARBA" id="ARBA00010815"/>
    </source>
</evidence>
<dbReference type="PANTHER" id="PTHR43667:SF1">
    <property type="entry name" value="CYCLOPROPANE-FATTY-ACYL-PHOSPHOLIPID SYNTHASE"/>
    <property type="match status" value="1"/>
</dbReference>
<keyword evidence="9" id="KW-1185">Reference proteome</keyword>
<dbReference type="InterPro" id="IPR047672">
    <property type="entry name" value="CMAS_actinobact"/>
</dbReference>
<dbReference type="PIRSF" id="PIRSF003085">
    <property type="entry name" value="CMAS"/>
    <property type="match status" value="1"/>
</dbReference>
<proteinExistence type="inferred from homology"/>
<dbReference type="RefSeq" id="WP_168144745.1">
    <property type="nucleotide sequence ID" value="NZ_CP038799.1"/>
</dbReference>
<evidence type="ECO:0000256" key="3">
    <source>
        <dbReference type="ARBA" id="ARBA00022679"/>
    </source>
</evidence>
<evidence type="ECO:0000256" key="4">
    <source>
        <dbReference type="ARBA" id="ARBA00022691"/>
    </source>
</evidence>
<name>A0A6H0S9W9_9MYCO</name>
<feature type="active site" evidence="6">
    <location>
        <position position="277"/>
    </location>
</feature>
<keyword evidence="5" id="KW-0443">Lipid metabolism</keyword>
<accession>A0A6H0S9W9</accession>
<dbReference type="GO" id="GO:0008168">
    <property type="term" value="F:methyltransferase activity"/>
    <property type="evidence" value="ECO:0007669"/>
    <property type="project" value="UniProtKB-KW"/>
</dbReference>
<dbReference type="AlphaFoldDB" id="A0A6H0S9W9"/>
<evidence type="ECO:0000313" key="8">
    <source>
        <dbReference type="EMBL" id="QIV84412.1"/>
    </source>
</evidence>
<reference evidence="8 9" key="1">
    <citation type="submission" date="2019-04" db="EMBL/GenBank/DDBJ databases">
        <title>Draft, Whole-Genome Sequence of the Anthracene-degrading Mycobacterium frederiksbergense LB501T, Isolated from a Polycyclic Aromatic Hydrocarbon (PAH)-Contaminated Soil.</title>
        <authorList>
            <person name="Augelletti F."/>
        </authorList>
    </citation>
    <scope>NUCLEOTIDE SEQUENCE [LARGE SCALE GENOMIC DNA]</scope>
    <source>
        <strain evidence="8 9">LB 501T</strain>
    </source>
</reference>
<dbReference type="Pfam" id="PF02353">
    <property type="entry name" value="CMAS"/>
    <property type="match status" value="1"/>
</dbReference>
<evidence type="ECO:0000313" key="9">
    <source>
        <dbReference type="Proteomes" id="UP000501849"/>
    </source>
</evidence>
<dbReference type="Gene3D" id="3.40.50.150">
    <property type="entry name" value="Vaccinia Virus protein VP39"/>
    <property type="match status" value="1"/>
</dbReference>